<gene>
    <name evidence="7" type="primary">serA_2</name>
    <name evidence="7" type="ORF">ERS852502_02406</name>
</gene>
<comment type="similarity">
    <text evidence="1 4">Belongs to the D-isomer specific 2-hydroxyacid dehydrogenase family.</text>
</comment>
<protein>
    <submittedName>
        <fullName evidence="7">D-3-phosphoglycerate dehydrogenase</fullName>
        <ecNumber evidence="7">1.1.1.95</ecNumber>
    </submittedName>
</protein>
<dbReference type="SUPFAM" id="SSF52283">
    <property type="entry name" value="Formate/glycerate dehydrogenase catalytic domain-like"/>
    <property type="match status" value="1"/>
</dbReference>
<accession>A0A175A5T1</accession>
<dbReference type="GO" id="GO:0004617">
    <property type="term" value="F:phosphoglycerate dehydrogenase activity"/>
    <property type="evidence" value="ECO:0007669"/>
    <property type="project" value="UniProtKB-EC"/>
</dbReference>
<dbReference type="AlphaFoldDB" id="A0A175A5T1"/>
<dbReference type="OrthoDB" id="9805416at2"/>
<dbReference type="InterPro" id="IPR036291">
    <property type="entry name" value="NAD(P)-bd_dom_sf"/>
</dbReference>
<proteinExistence type="inferred from homology"/>
<evidence type="ECO:0000256" key="1">
    <source>
        <dbReference type="ARBA" id="ARBA00005854"/>
    </source>
</evidence>
<sequence length="316" mass="34694">MKQKIYIPQPIAAAGEDYLIEKGYEIVRGSGKTDKESIKNDIAVCDAMIQRTAKVDKEILEAGKNLKIIARHGAGYDNLDWKAANELGIYTTYSPDTTTLSVAEFTITVILNLAKRLKESEELVRNGDFQKKFSLKGTDVAGKTLGIIGLGKIGKEVARKAALGLDMRVISYVPRPEGKEIPGYIEIVSWEELLQTSDYISLHVPGGEKNQGIISKKEFAMMKKSASLIQVSRGGVVDEEALAEAIRNSQIRGAAVDVFSEEPPQKDNPLLKLEQVILTPHIGSNTVECMDRIALDVAEDVHLVLSGENPKHPIKR</sequence>
<evidence type="ECO:0000259" key="5">
    <source>
        <dbReference type="Pfam" id="PF00389"/>
    </source>
</evidence>
<evidence type="ECO:0000256" key="4">
    <source>
        <dbReference type="RuleBase" id="RU003719"/>
    </source>
</evidence>
<dbReference type="InterPro" id="IPR006140">
    <property type="entry name" value="D-isomer_DH_NAD-bd"/>
</dbReference>
<keyword evidence="3" id="KW-0520">NAD</keyword>
<dbReference type="GO" id="GO:0051287">
    <property type="term" value="F:NAD binding"/>
    <property type="evidence" value="ECO:0007669"/>
    <property type="project" value="InterPro"/>
</dbReference>
<dbReference type="RefSeq" id="WP_055173097.1">
    <property type="nucleotide sequence ID" value="NZ_CZBX01000011.1"/>
</dbReference>
<dbReference type="SUPFAM" id="SSF51735">
    <property type="entry name" value="NAD(P)-binding Rossmann-fold domains"/>
    <property type="match status" value="1"/>
</dbReference>
<dbReference type="Pfam" id="PF00389">
    <property type="entry name" value="2-Hacid_dh"/>
    <property type="match status" value="1"/>
</dbReference>
<dbReference type="FunFam" id="3.40.50.720:FF:000203">
    <property type="entry name" value="D-3-phosphoglycerate dehydrogenase (SerA)"/>
    <property type="match status" value="1"/>
</dbReference>
<evidence type="ECO:0000313" key="8">
    <source>
        <dbReference type="Proteomes" id="UP000078383"/>
    </source>
</evidence>
<dbReference type="EMBL" id="CZBX01000011">
    <property type="protein sequence ID" value="CUQ91361.1"/>
    <property type="molecule type" value="Genomic_DNA"/>
</dbReference>
<keyword evidence="2 4" id="KW-0560">Oxidoreductase</keyword>
<dbReference type="PANTHER" id="PTHR42789">
    <property type="entry name" value="D-ISOMER SPECIFIC 2-HYDROXYACID DEHYDROGENASE FAMILY PROTEIN (AFU_ORTHOLOGUE AFUA_6G10090)"/>
    <property type="match status" value="1"/>
</dbReference>
<feature type="domain" description="D-isomer specific 2-hydroxyacid dehydrogenase catalytic" evidence="5">
    <location>
        <begin position="13"/>
        <end position="314"/>
    </location>
</feature>
<evidence type="ECO:0000256" key="2">
    <source>
        <dbReference type="ARBA" id="ARBA00023002"/>
    </source>
</evidence>
<feature type="domain" description="D-isomer specific 2-hydroxyacid dehydrogenase NAD-binding" evidence="6">
    <location>
        <begin position="108"/>
        <end position="283"/>
    </location>
</feature>
<dbReference type="InterPro" id="IPR006139">
    <property type="entry name" value="D-isomer_2_OHA_DH_cat_dom"/>
</dbReference>
<dbReference type="CDD" id="cd12173">
    <property type="entry name" value="PGDH_4"/>
    <property type="match status" value="1"/>
</dbReference>
<evidence type="ECO:0000259" key="6">
    <source>
        <dbReference type="Pfam" id="PF02826"/>
    </source>
</evidence>
<dbReference type="Pfam" id="PF02826">
    <property type="entry name" value="2-Hacid_dh_C"/>
    <property type="match status" value="1"/>
</dbReference>
<organism evidence="7 8">
    <name type="scientific">[Ruminococcus] torques</name>
    <dbReference type="NCBI Taxonomy" id="33039"/>
    <lineage>
        <taxon>Bacteria</taxon>
        <taxon>Bacillati</taxon>
        <taxon>Bacillota</taxon>
        <taxon>Clostridia</taxon>
        <taxon>Lachnospirales</taxon>
        <taxon>Lachnospiraceae</taxon>
        <taxon>Mediterraneibacter</taxon>
    </lineage>
</organism>
<dbReference type="InterPro" id="IPR050857">
    <property type="entry name" value="D-2-hydroxyacid_DH"/>
</dbReference>
<evidence type="ECO:0000313" key="7">
    <source>
        <dbReference type="EMBL" id="CUQ91361.1"/>
    </source>
</evidence>
<evidence type="ECO:0000256" key="3">
    <source>
        <dbReference type="ARBA" id="ARBA00023027"/>
    </source>
</evidence>
<dbReference type="Gene3D" id="3.40.50.720">
    <property type="entry name" value="NAD(P)-binding Rossmann-like Domain"/>
    <property type="match status" value="2"/>
</dbReference>
<reference evidence="7 8" key="1">
    <citation type="submission" date="2015-09" db="EMBL/GenBank/DDBJ databases">
        <authorList>
            <consortium name="Pathogen Informatics"/>
        </authorList>
    </citation>
    <scope>NUCLEOTIDE SEQUENCE [LARGE SCALE GENOMIC DNA]</scope>
    <source>
        <strain evidence="7 8">2789STDY5834889</strain>
    </source>
</reference>
<dbReference type="Proteomes" id="UP000078383">
    <property type="component" value="Unassembled WGS sequence"/>
</dbReference>
<dbReference type="PANTHER" id="PTHR42789:SF1">
    <property type="entry name" value="D-ISOMER SPECIFIC 2-HYDROXYACID DEHYDROGENASE FAMILY PROTEIN (AFU_ORTHOLOGUE AFUA_6G10090)"/>
    <property type="match status" value="1"/>
</dbReference>
<name>A0A175A5T1_9FIRM</name>
<dbReference type="EC" id="1.1.1.95" evidence="7"/>